<evidence type="ECO:0000256" key="6">
    <source>
        <dbReference type="ARBA" id="ARBA00022989"/>
    </source>
</evidence>
<feature type="transmembrane region" description="Helical" evidence="10">
    <location>
        <begin position="60"/>
        <end position="83"/>
    </location>
</feature>
<dbReference type="Pfam" id="PF01151">
    <property type="entry name" value="ELO"/>
    <property type="match status" value="1"/>
</dbReference>
<reference evidence="11" key="1">
    <citation type="submission" date="2020-11" db="EMBL/GenBank/DDBJ databases">
        <authorList>
            <person name="Tran Van P."/>
        </authorList>
    </citation>
    <scope>NUCLEOTIDE SEQUENCE</scope>
</reference>
<dbReference type="GO" id="GO:0042761">
    <property type="term" value="P:very long-chain fatty acid biosynthetic process"/>
    <property type="evidence" value="ECO:0007669"/>
    <property type="project" value="TreeGrafter"/>
</dbReference>
<keyword evidence="8 10" id="KW-0472">Membrane</keyword>
<keyword evidence="4 10" id="KW-0812">Transmembrane</keyword>
<keyword evidence="3 10" id="KW-0808">Transferase</keyword>
<evidence type="ECO:0000256" key="2">
    <source>
        <dbReference type="ARBA" id="ARBA00022516"/>
    </source>
</evidence>
<evidence type="ECO:0000313" key="12">
    <source>
        <dbReference type="Proteomes" id="UP000677054"/>
    </source>
</evidence>
<dbReference type="GO" id="GO:0019367">
    <property type="term" value="P:fatty acid elongation, saturated fatty acid"/>
    <property type="evidence" value="ECO:0007669"/>
    <property type="project" value="TreeGrafter"/>
</dbReference>
<comment type="catalytic activity">
    <reaction evidence="10">
        <text>a very-long-chain acyl-CoA + malonyl-CoA + H(+) = a very-long-chain 3-oxoacyl-CoA + CO2 + CoA</text>
        <dbReference type="Rhea" id="RHEA:32727"/>
        <dbReference type="ChEBI" id="CHEBI:15378"/>
        <dbReference type="ChEBI" id="CHEBI:16526"/>
        <dbReference type="ChEBI" id="CHEBI:57287"/>
        <dbReference type="ChEBI" id="CHEBI:57384"/>
        <dbReference type="ChEBI" id="CHEBI:90725"/>
        <dbReference type="ChEBI" id="CHEBI:90736"/>
        <dbReference type="EC" id="2.3.1.199"/>
    </reaction>
</comment>
<dbReference type="Proteomes" id="UP000677054">
    <property type="component" value="Unassembled WGS sequence"/>
</dbReference>
<evidence type="ECO:0000256" key="3">
    <source>
        <dbReference type="ARBA" id="ARBA00022679"/>
    </source>
</evidence>
<keyword evidence="2 10" id="KW-0444">Lipid biosynthesis</keyword>
<dbReference type="InterPro" id="IPR002076">
    <property type="entry name" value="ELO_fam"/>
</dbReference>
<dbReference type="PANTHER" id="PTHR11157:SF17">
    <property type="entry name" value="ELONGATION OF VERY LONG CHAIN FATTY ACIDS PROTEIN 6"/>
    <property type="match status" value="1"/>
</dbReference>
<keyword evidence="5 10" id="KW-0276">Fatty acid metabolism</keyword>
<evidence type="ECO:0000256" key="9">
    <source>
        <dbReference type="ARBA" id="ARBA00023160"/>
    </source>
</evidence>
<keyword evidence="7 10" id="KW-0443">Lipid metabolism</keyword>
<comment type="caution">
    <text evidence="10">Lacks conserved residue(s) required for the propagation of feature annotation.</text>
</comment>
<dbReference type="PANTHER" id="PTHR11157">
    <property type="entry name" value="FATTY ACID ACYL TRANSFERASE-RELATED"/>
    <property type="match status" value="1"/>
</dbReference>
<evidence type="ECO:0000313" key="11">
    <source>
        <dbReference type="EMBL" id="CAD7246944.1"/>
    </source>
</evidence>
<dbReference type="GO" id="GO:0030148">
    <property type="term" value="P:sphingolipid biosynthetic process"/>
    <property type="evidence" value="ECO:0007669"/>
    <property type="project" value="TreeGrafter"/>
</dbReference>
<dbReference type="GO" id="GO:0034626">
    <property type="term" value="P:fatty acid elongation, polyunsaturated fatty acid"/>
    <property type="evidence" value="ECO:0007669"/>
    <property type="project" value="TreeGrafter"/>
</dbReference>
<gene>
    <name evidence="11" type="ORF">DSTB1V02_LOCUS6786</name>
</gene>
<sequence>MNAAVHTLMYSYYLLRALGVSVPRGIMMFITISKIAQMVLGIVVFAYVTVTKLQWHKCNMSNLILTCAILMYLSYFVLFVDFFRKTYRKPPSSLKENEPSPHNVEEKVGIQSVGGTTAFENSSAIFRRKLLTGGTSAGVPYSDFIQ</sequence>
<evidence type="ECO:0000256" key="1">
    <source>
        <dbReference type="ARBA" id="ARBA00004141"/>
    </source>
</evidence>
<dbReference type="EMBL" id="CAJPEV010001282">
    <property type="protein sequence ID" value="CAG0891835.1"/>
    <property type="molecule type" value="Genomic_DNA"/>
</dbReference>
<comment type="similarity">
    <text evidence="10">Belongs to the ELO family.</text>
</comment>
<keyword evidence="9 10" id="KW-0275">Fatty acid biosynthesis</keyword>
<accession>A0A7R8XC54</accession>
<evidence type="ECO:0000256" key="10">
    <source>
        <dbReference type="RuleBase" id="RU361115"/>
    </source>
</evidence>
<dbReference type="GO" id="GO:0034625">
    <property type="term" value="P:fatty acid elongation, monounsaturated fatty acid"/>
    <property type="evidence" value="ECO:0007669"/>
    <property type="project" value="TreeGrafter"/>
</dbReference>
<evidence type="ECO:0000256" key="8">
    <source>
        <dbReference type="ARBA" id="ARBA00023136"/>
    </source>
</evidence>
<comment type="subcellular location">
    <subcellularLocation>
        <location evidence="1">Membrane</location>
        <topology evidence="1">Multi-pass membrane protein</topology>
    </subcellularLocation>
</comment>
<proteinExistence type="inferred from homology"/>
<name>A0A7R8XC54_9CRUS</name>
<protein>
    <recommendedName>
        <fullName evidence="10">Elongation of very long chain fatty acids protein</fullName>
        <ecNumber evidence="10">2.3.1.199</ecNumber>
    </recommendedName>
    <alternativeName>
        <fullName evidence="10">Very-long-chain 3-oxoacyl-CoA synthase</fullName>
    </alternativeName>
</protein>
<dbReference type="GO" id="GO:0005789">
    <property type="term" value="C:endoplasmic reticulum membrane"/>
    <property type="evidence" value="ECO:0007669"/>
    <property type="project" value="TreeGrafter"/>
</dbReference>
<organism evidence="11">
    <name type="scientific">Darwinula stevensoni</name>
    <dbReference type="NCBI Taxonomy" id="69355"/>
    <lineage>
        <taxon>Eukaryota</taxon>
        <taxon>Metazoa</taxon>
        <taxon>Ecdysozoa</taxon>
        <taxon>Arthropoda</taxon>
        <taxon>Crustacea</taxon>
        <taxon>Oligostraca</taxon>
        <taxon>Ostracoda</taxon>
        <taxon>Podocopa</taxon>
        <taxon>Podocopida</taxon>
        <taxon>Darwinulocopina</taxon>
        <taxon>Darwinuloidea</taxon>
        <taxon>Darwinulidae</taxon>
        <taxon>Darwinula</taxon>
    </lineage>
</organism>
<dbReference type="EMBL" id="LR900799">
    <property type="protein sequence ID" value="CAD7246944.1"/>
    <property type="molecule type" value="Genomic_DNA"/>
</dbReference>
<keyword evidence="6 10" id="KW-1133">Transmembrane helix</keyword>
<dbReference type="GO" id="GO:0009922">
    <property type="term" value="F:fatty acid elongase activity"/>
    <property type="evidence" value="ECO:0007669"/>
    <property type="project" value="UniProtKB-EC"/>
</dbReference>
<evidence type="ECO:0000256" key="4">
    <source>
        <dbReference type="ARBA" id="ARBA00022692"/>
    </source>
</evidence>
<dbReference type="EC" id="2.3.1.199" evidence="10"/>
<dbReference type="AlphaFoldDB" id="A0A7R8XC54"/>
<feature type="transmembrane region" description="Helical" evidence="10">
    <location>
        <begin position="26"/>
        <end position="48"/>
    </location>
</feature>
<keyword evidence="12" id="KW-1185">Reference proteome</keyword>
<evidence type="ECO:0000256" key="7">
    <source>
        <dbReference type="ARBA" id="ARBA00023098"/>
    </source>
</evidence>
<dbReference type="OrthoDB" id="10259681at2759"/>
<evidence type="ECO:0000256" key="5">
    <source>
        <dbReference type="ARBA" id="ARBA00022832"/>
    </source>
</evidence>